<gene>
    <name evidence="7" type="ORF">AUR65_013880</name>
</gene>
<sequence length="553" mass="61181">MVGATNQTLRPFLWRAGKLFPDREIVSRTAEGLERYTYAEYEGRVAQLAGALSDAGIGDGDRVATFCWNHNRHFETYFGVPSMGAQLHTINPLLPDHHIQYIVENAEDRIIFVDPSLAPKLAGAVDEDAFASVEQFVVMASEVPDDVGLSPVTDYESFVADYPDEYDWPDLPEDQPAGMCYTSGTTGEPKGVEYSQQMLWAHTMATLPKSGLDIGAEDVIMPVVPMFHVNAWGLPFSTTAAGAKHVYPGPSPTPEDLAKLIEEEGVTMTAGVPTVWLGLLDYLDEHDADISSLERIIIGGSAAPKSVIRRFDEEHDVDVLHAWGMTEMSPVGTVAHLKPGMEDLPAEEQYEKRAKQGLLAPGLEMRVVDDDGNEVPWNGEDFGELWVRGPWVTTEYFERPDANEEDYEGNWLKTGDVVTVDADGYVQIVDRAKDVIKSGGEWISSLELENSIMAHDDVAEATVIGVPHERWQERPVAFIVPKGGVDEDALKTELVALVEDEFPKWWAPDEVVFIEEVPKTATGKFDKKVLRDQYDDSSLIEGKTPDEEAPSDE</sequence>
<dbReference type="PANTHER" id="PTHR43859">
    <property type="entry name" value="ACYL-ACTIVATING ENZYME"/>
    <property type="match status" value="1"/>
</dbReference>
<dbReference type="PROSITE" id="PS00455">
    <property type="entry name" value="AMP_BINDING"/>
    <property type="match status" value="1"/>
</dbReference>
<evidence type="ECO:0000259" key="5">
    <source>
        <dbReference type="Pfam" id="PF00501"/>
    </source>
</evidence>
<dbReference type="EMBL" id="LOPW02000017">
    <property type="protein sequence ID" value="POG54808.1"/>
    <property type="molecule type" value="Genomic_DNA"/>
</dbReference>
<keyword evidence="8" id="KW-1185">Reference proteome</keyword>
<dbReference type="CDD" id="cd12119">
    <property type="entry name" value="ttLC_FACS_AlkK_like"/>
    <property type="match status" value="1"/>
</dbReference>
<keyword evidence="3" id="KW-0276">Fatty acid metabolism</keyword>
<dbReference type="FunFam" id="3.30.300.30:FF:000008">
    <property type="entry name" value="2,3-dihydroxybenzoate-AMP ligase"/>
    <property type="match status" value="1"/>
</dbReference>
<evidence type="ECO:0000259" key="6">
    <source>
        <dbReference type="Pfam" id="PF13193"/>
    </source>
</evidence>
<evidence type="ECO:0000256" key="3">
    <source>
        <dbReference type="ARBA" id="ARBA00022832"/>
    </source>
</evidence>
<dbReference type="InterPro" id="IPR000873">
    <property type="entry name" value="AMP-dep_synth/lig_dom"/>
</dbReference>
<dbReference type="AlphaFoldDB" id="A0A2P4NP03"/>
<comment type="similarity">
    <text evidence="1">Belongs to the ATP-dependent AMP-binding enzyme family.</text>
</comment>
<dbReference type="RefSeq" id="WP_058567429.1">
    <property type="nucleotide sequence ID" value="NZ_LOPW02000017.1"/>
</dbReference>
<dbReference type="Gene3D" id="3.40.50.12780">
    <property type="entry name" value="N-terminal domain of ligase-like"/>
    <property type="match status" value="1"/>
</dbReference>
<dbReference type="Proteomes" id="UP000053621">
    <property type="component" value="Unassembled WGS sequence"/>
</dbReference>
<evidence type="ECO:0000256" key="4">
    <source>
        <dbReference type="ARBA" id="ARBA00023098"/>
    </source>
</evidence>
<reference evidence="7" key="1">
    <citation type="submission" date="2017-08" db="EMBL/GenBank/DDBJ databases">
        <title>Haloferax marisrubri sp. nov., isolated from the Discovery deep brine-seawater interface in the Red Sea.</title>
        <authorList>
            <person name="Zhang G."/>
            <person name="Stingl U."/>
        </authorList>
    </citation>
    <scope>NUCLEOTIDE SEQUENCE [LARGE SCALE GENOMIC DNA]</scope>
    <source>
        <strain evidence="7">SB3</strain>
    </source>
</reference>
<dbReference type="Pfam" id="PF00501">
    <property type="entry name" value="AMP-binding"/>
    <property type="match status" value="1"/>
</dbReference>
<dbReference type="Pfam" id="PF13193">
    <property type="entry name" value="AMP-binding_C"/>
    <property type="match status" value="1"/>
</dbReference>
<keyword evidence="2 7" id="KW-0436">Ligase</keyword>
<proteinExistence type="inferred from homology"/>
<dbReference type="InterPro" id="IPR025110">
    <property type="entry name" value="AMP-bd_C"/>
</dbReference>
<keyword evidence="4" id="KW-0443">Lipid metabolism</keyword>
<evidence type="ECO:0000256" key="2">
    <source>
        <dbReference type="ARBA" id="ARBA00022598"/>
    </source>
</evidence>
<dbReference type="GO" id="GO:0016874">
    <property type="term" value="F:ligase activity"/>
    <property type="evidence" value="ECO:0007669"/>
    <property type="project" value="UniProtKB-KW"/>
</dbReference>
<dbReference type="GO" id="GO:0006631">
    <property type="term" value="P:fatty acid metabolic process"/>
    <property type="evidence" value="ECO:0007669"/>
    <property type="project" value="UniProtKB-KW"/>
</dbReference>
<protein>
    <submittedName>
        <fullName evidence="7">Fatty-acid--CoA ligase</fullName>
    </submittedName>
</protein>
<dbReference type="NCBIfam" id="NF004837">
    <property type="entry name" value="PRK06187.1"/>
    <property type="match status" value="1"/>
</dbReference>
<dbReference type="InterPro" id="IPR045851">
    <property type="entry name" value="AMP-bd_C_sf"/>
</dbReference>
<dbReference type="OrthoDB" id="193284at2157"/>
<comment type="caution">
    <text evidence="7">The sequence shown here is derived from an EMBL/GenBank/DDBJ whole genome shotgun (WGS) entry which is preliminary data.</text>
</comment>
<evidence type="ECO:0000313" key="7">
    <source>
        <dbReference type="EMBL" id="POG54808.1"/>
    </source>
</evidence>
<evidence type="ECO:0000256" key="1">
    <source>
        <dbReference type="ARBA" id="ARBA00006432"/>
    </source>
</evidence>
<accession>A0A2P4NP03</accession>
<feature type="domain" description="AMP-binding enzyme C-terminal" evidence="6">
    <location>
        <begin position="447"/>
        <end position="524"/>
    </location>
</feature>
<feature type="domain" description="AMP-dependent synthetase/ligase" evidence="5">
    <location>
        <begin position="15"/>
        <end position="397"/>
    </location>
</feature>
<name>A0A2P4NP03_9EURY</name>
<evidence type="ECO:0000313" key="8">
    <source>
        <dbReference type="Proteomes" id="UP000053621"/>
    </source>
</evidence>
<organism evidence="7 8">
    <name type="scientific">Haloferax marisrubri</name>
    <dbReference type="NCBI Taxonomy" id="1544719"/>
    <lineage>
        <taxon>Archaea</taxon>
        <taxon>Methanobacteriati</taxon>
        <taxon>Methanobacteriota</taxon>
        <taxon>Stenosarchaea group</taxon>
        <taxon>Halobacteria</taxon>
        <taxon>Halobacteriales</taxon>
        <taxon>Haloferacaceae</taxon>
        <taxon>Haloferax</taxon>
    </lineage>
</organism>
<dbReference type="InterPro" id="IPR042099">
    <property type="entry name" value="ANL_N_sf"/>
</dbReference>
<dbReference type="SUPFAM" id="SSF56801">
    <property type="entry name" value="Acetyl-CoA synthetase-like"/>
    <property type="match status" value="1"/>
</dbReference>
<dbReference type="Gene3D" id="3.30.300.30">
    <property type="match status" value="1"/>
</dbReference>
<dbReference type="PANTHER" id="PTHR43859:SF4">
    <property type="entry name" value="BUTANOATE--COA LIGASE AAE1-RELATED"/>
    <property type="match status" value="1"/>
</dbReference>
<dbReference type="InterPro" id="IPR020845">
    <property type="entry name" value="AMP-binding_CS"/>
</dbReference>